<sequence length="282" mass="32914">MFHVEQLKNNQVKDFLVTGEKFSLVIDDEVPGMLRTMPRPFSTELDKYYDSKEYISHTDGENSFFEILYQRVKKYNLAYKKNIVFSSEKPKTALDYGCGTGDFVDLLLKEEVQAFGYEPNSNALKLAKPKIGDNLLSESEVFTKKYDVITLWHVLEHIPNYDLILSELLKCLNPGGRIILALPNHKSYDANFYKNYWAAYDAPRHLWHFSPTSIKYLAKKFGMIIEQVKPMYFDAFYVSLLSEKYKQNTFGIFRAPLVAMYSNFKAMFTKQYSSLIYVMKKK</sequence>
<organism evidence="1 2">
    <name type="scientific">Ornithobacterium rhinotracheale</name>
    <dbReference type="NCBI Taxonomy" id="28251"/>
    <lineage>
        <taxon>Bacteria</taxon>
        <taxon>Pseudomonadati</taxon>
        <taxon>Bacteroidota</taxon>
        <taxon>Flavobacteriia</taxon>
        <taxon>Flavobacteriales</taxon>
        <taxon>Weeksellaceae</taxon>
        <taxon>Ornithobacterium</taxon>
    </lineage>
</organism>
<dbReference type="GO" id="GO:0032259">
    <property type="term" value="P:methylation"/>
    <property type="evidence" value="ECO:0007669"/>
    <property type="project" value="UniProtKB-KW"/>
</dbReference>
<dbReference type="SUPFAM" id="SSF53335">
    <property type="entry name" value="S-adenosyl-L-methionine-dependent methyltransferases"/>
    <property type="match status" value="1"/>
</dbReference>
<dbReference type="Gene3D" id="3.40.50.150">
    <property type="entry name" value="Vaccinia Virus protein VP39"/>
    <property type="match status" value="1"/>
</dbReference>
<dbReference type="Pfam" id="PF13489">
    <property type="entry name" value="Methyltransf_23"/>
    <property type="match status" value="1"/>
</dbReference>
<protein>
    <submittedName>
        <fullName evidence="1">Class I SAM-dependent methyltransferase</fullName>
    </submittedName>
</protein>
<keyword evidence="1" id="KW-0808">Transferase</keyword>
<accession>A0A3R5UT49</accession>
<evidence type="ECO:0000313" key="2">
    <source>
        <dbReference type="Proteomes" id="UP000287701"/>
    </source>
</evidence>
<dbReference type="PANTHER" id="PTHR43861:SF6">
    <property type="entry name" value="METHYLTRANSFERASE TYPE 11"/>
    <property type="match status" value="1"/>
</dbReference>
<dbReference type="Proteomes" id="UP000287701">
    <property type="component" value="Chromosome"/>
</dbReference>
<keyword evidence="1" id="KW-0489">Methyltransferase</keyword>
<name>A0A3R5UT49_ORNRH</name>
<dbReference type="OrthoDB" id="2370471at2"/>
<reference evidence="1 2" key="1">
    <citation type="submission" date="2019-01" db="EMBL/GenBank/DDBJ databases">
        <title>Whole Genome of Ornithobacterium rhinotracheale FARPER-174b.</title>
        <authorList>
            <person name="Tataje-Lavanda L.A."/>
            <person name="Montalvan A."/>
            <person name="Montesinos R."/>
            <person name="Zimic M."/>
            <person name="Fernandez-Sanchez M."/>
            <person name="Fernandez-Diaz M."/>
        </authorList>
    </citation>
    <scope>NUCLEOTIDE SEQUENCE [LARGE SCALE GENOMIC DNA]</scope>
    <source>
        <strain evidence="1 2">FARPER-174b</strain>
    </source>
</reference>
<evidence type="ECO:0000313" key="1">
    <source>
        <dbReference type="EMBL" id="QAR31771.1"/>
    </source>
</evidence>
<dbReference type="GO" id="GO:0008168">
    <property type="term" value="F:methyltransferase activity"/>
    <property type="evidence" value="ECO:0007669"/>
    <property type="project" value="UniProtKB-KW"/>
</dbReference>
<dbReference type="InterPro" id="IPR029063">
    <property type="entry name" value="SAM-dependent_MTases_sf"/>
</dbReference>
<dbReference type="PANTHER" id="PTHR43861">
    <property type="entry name" value="TRANS-ACONITATE 2-METHYLTRANSFERASE-RELATED"/>
    <property type="match status" value="1"/>
</dbReference>
<dbReference type="AlphaFoldDB" id="A0A3R5UT49"/>
<proteinExistence type="predicted"/>
<gene>
    <name evidence="1" type="ORF">EQP59_10665</name>
</gene>
<dbReference type="CDD" id="cd02440">
    <property type="entry name" value="AdoMet_MTases"/>
    <property type="match status" value="1"/>
</dbReference>
<dbReference type="EMBL" id="CP035107">
    <property type="protein sequence ID" value="QAR31771.1"/>
    <property type="molecule type" value="Genomic_DNA"/>
</dbReference>